<dbReference type="InterPro" id="IPR011051">
    <property type="entry name" value="RmlC_Cupin_sf"/>
</dbReference>
<keyword evidence="6" id="KW-0560">Oxidoreductase</keyword>
<keyword evidence="2" id="KW-0479">Metal-binding</keyword>
<feature type="binding site" evidence="2">
    <location>
        <position position="29"/>
    </location>
    <ligand>
        <name>Fe cation</name>
        <dbReference type="ChEBI" id="CHEBI:24875"/>
    </ligand>
</feature>
<dbReference type="EMBL" id="PKUS01000005">
    <property type="protein sequence ID" value="PLW69781.1"/>
    <property type="molecule type" value="Genomic_DNA"/>
</dbReference>
<feature type="binding site" evidence="2">
    <location>
        <position position="31"/>
    </location>
    <ligand>
        <name>Fe cation</name>
        <dbReference type="ChEBI" id="CHEBI:24875"/>
    </ligand>
</feature>
<keyword evidence="7" id="KW-1185">Reference proteome</keyword>
<dbReference type="GO" id="GO:0046872">
    <property type="term" value="F:metal ion binding"/>
    <property type="evidence" value="ECO:0007669"/>
    <property type="project" value="UniProtKB-KW"/>
</dbReference>
<dbReference type="CDD" id="cd02909">
    <property type="entry name" value="cupin_pirin_N"/>
    <property type="match status" value="1"/>
</dbReference>
<accession>A0A2N5X5N6</accession>
<feature type="binding site" evidence="2">
    <location>
        <position position="73"/>
    </location>
    <ligand>
        <name>Fe cation</name>
        <dbReference type="ChEBI" id="CHEBI:24875"/>
    </ligand>
</feature>
<evidence type="ECO:0000313" key="6">
    <source>
        <dbReference type="EMBL" id="PLW69781.1"/>
    </source>
</evidence>
<dbReference type="InterPro" id="IPR003829">
    <property type="entry name" value="Pirin_N_dom"/>
</dbReference>
<dbReference type="SUPFAM" id="SSF51182">
    <property type="entry name" value="RmlC-like cupins"/>
    <property type="match status" value="1"/>
</dbReference>
<dbReference type="Gene3D" id="2.60.120.10">
    <property type="entry name" value="Jelly Rolls"/>
    <property type="match status" value="2"/>
</dbReference>
<dbReference type="GO" id="GO:0051213">
    <property type="term" value="F:dioxygenase activity"/>
    <property type="evidence" value="ECO:0007669"/>
    <property type="project" value="UniProtKB-KW"/>
</dbReference>
<dbReference type="AlphaFoldDB" id="A0A2N5X5N6"/>
<dbReference type="Pfam" id="PF05726">
    <property type="entry name" value="Pirin_C"/>
    <property type="match status" value="1"/>
</dbReference>
<dbReference type="PANTHER" id="PTHR13903">
    <property type="entry name" value="PIRIN-RELATED"/>
    <property type="match status" value="1"/>
</dbReference>
<evidence type="ECO:0000256" key="1">
    <source>
        <dbReference type="ARBA" id="ARBA00008416"/>
    </source>
</evidence>
<keyword evidence="2" id="KW-0408">Iron</keyword>
<proteinExistence type="inferred from homology"/>
<feature type="domain" description="Pirin N-terminal" evidence="4">
    <location>
        <begin position="4"/>
        <end position="91"/>
    </location>
</feature>
<dbReference type="InterPro" id="IPR012093">
    <property type="entry name" value="Pirin"/>
</dbReference>
<evidence type="ECO:0000256" key="3">
    <source>
        <dbReference type="RuleBase" id="RU003457"/>
    </source>
</evidence>
<reference evidence="6 7" key="1">
    <citation type="submission" date="2018-01" db="EMBL/GenBank/DDBJ databases">
        <title>The draft genome sequence of Halioglobus lutimaris HF004.</title>
        <authorList>
            <person name="Du Z.-J."/>
            <person name="Shi M.-J."/>
        </authorList>
    </citation>
    <scope>NUCLEOTIDE SEQUENCE [LARGE SCALE GENOMIC DNA]</scope>
    <source>
        <strain evidence="6 7">HF004</strain>
    </source>
</reference>
<gene>
    <name evidence="6" type="ORF">C0039_06165</name>
</gene>
<feature type="domain" description="Pirin C-terminal" evidence="5">
    <location>
        <begin position="151"/>
        <end position="246"/>
    </location>
</feature>
<evidence type="ECO:0000313" key="7">
    <source>
        <dbReference type="Proteomes" id="UP000235005"/>
    </source>
</evidence>
<comment type="cofactor">
    <cofactor evidence="2">
        <name>Fe cation</name>
        <dbReference type="ChEBI" id="CHEBI:24875"/>
    </cofactor>
    <text evidence="2">Binds 1 Fe cation per subunit.</text>
</comment>
<keyword evidence="6" id="KW-0223">Dioxygenase</keyword>
<dbReference type="PANTHER" id="PTHR13903:SF8">
    <property type="entry name" value="PIRIN"/>
    <property type="match status" value="1"/>
</dbReference>
<dbReference type="PIRSF" id="PIRSF006232">
    <property type="entry name" value="Pirin"/>
    <property type="match status" value="1"/>
</dbReference>
<sequence>MHAVLDPFLMIDEINSDSAADYMGGFPEHPHRGFETITYMKAGRMRHRDHMGNEGVIGPGDVQWMTAGRGVLHSEMPEQEQGLMHGFQLWLNLPAVDKLKPAAYRDIRSAEIACTRDKQEGEVRVIAGEVTIEDQLLSGRLPVMTTRPLLADVSVSAGKEMVLDVGEYERVLVFVYAGESTELNTRQLGVYGSGAALTLRAGEAGFEALVLSGEPLREPIAQYGPFVMNHPEETEQAIRDYQQGKLLVSSPG</sequence>
<name>A0A2N5X5N6_9GAMM</name>
<evidence type="ECO:0000256" key="2">
    <source>
        <dbReference type="PIRSR" id="PIRSR006232-1"/>
    </source>
</evidence>
<dbReference type="OrthoDB" id="9780903at2"/>
<comment type="caution">
    <text evidence="6">The sequence shown here is derived from an EMBL/GenBank/DDBJ whole genome shotgun (WGS) entry which is preliminary data.</text>
</comment>
<dbReference type="InterPro" id="IPR008778">
    <property type="entry name" value="Pirin_C_dom"/>
</dbReference>
<comment type="similarity">
    <text evidence="1 3">Belongs to the pirin family.</text>
</comment>
<evidence type="ECO:0000259" key="4">
    <source>
        <dbReference type="Pfam" id="PF02678"/>
    </source>
</evidence>
<dbReference type="Proteomes" id="UP000235005">
    <property type="component" value="Unassembled WGS sequence"/>
</dbReference>
<feature type="binding site" evidence="2">
    <location>
        <position position="75"/>
    </location>
    <ligand>
        <name>Fe cation</name>
        <dbReference type="ChEBI" id="CHEBI:24875"/>
    </ligand>
</feature>
<protein>
    <submittedName>
        <fullName evidence="6">Quercetin 2,3-dioxygenase</fullName>
    </submittedName>
</protein>
<organism evidence="6 7">
    <name type="scientific">Pseudohalioglobus lutimaris</name>
    <dbReference type="NCBI Taxonomy" id="1737061"/>
    <lineage>
        <taxon>Bacteria</taxon>
        <taxon>Pseudomonadati</taxon>
        <taxon>Pseudomonadota</taxon>
        <taxon>Gammaproteobacteria</taxon>
        <taxon>Cellvibrionales</taxon>
        <taxon>Halieaceae</taxon>
        <taxon>Pseudohalioglobus</taxon>
    </lineage>
</organism>
<dbReference type="InterPro" id="IPR014710">
    <property type="entry name" value="RmlC-like_jellyroll"/>
</dbReference>
<dbReference type="Pfam" id="PF02678">
    <property type="entry name" value="Pirin"/>
    <property type="match status" value="1"/>
</dbReference>
<evidence type="ECO:0000259" key="5">
    <source>
        <dbReference type="Pfam" id="PF05726"/>
    </source>
</evidence>